<comment type="caution">
    <text evidence="3">The sequence shown here is derived from an EMBL/GenBank/DDBJ whole genome shotgun (WGS) entry which is preliminary data.</text>
</comment>
<dbReference type="EMBL" id="SMFX01000001">
    <property type="protein sequence ID" value="TCK19348.1"/>
    <property type="molecule type" value="Genomic_DNA"/>
</dbReference>
<sequence>MRAKDRAVARQQLDKRLNSLRYSDAFARPPRGWIKAIREALGMTTAQLGKRLGVSQPRVVKIEHAETKGSITLDSLERAANALDCRLVYALVPRKPLDEQVTERAERLAKKRLKSTSHSMALEDQEVDTADEQEQLKRMIQSLLDKAGSELWDEDL</sequence>
<feature type="region of interest" description="Disordered" evidence="1">
    <location>
        <begin position="110"/>
        <end position="130"/>
    </location>
</feature>
<evidence type="ECO:0000313" key="4">
    <source>
        <dbReference type="Proteomes" id="UP000295707"/>
    </source>
</evidence>
<dbReference type="NCBIfam" id="TIGR02612">
    <property type="entry name" value="mob_myst_A"/>
    <property type="match status" value="1"/>
</dbReference>
<dbReference type="CDD" id="cd00093">
    <property type="entry name" value="HTH_XRE"/>
    <property type="match status" value="1"/>
</dbReference>
<dbReference type="OrthoDB" id="5951507at2"/>
<keyword evidence="4" id="KW-1185">Reference proteome</keyword>
<dbReference type="Pfam" id="PF01381">
    <property type="entry name" value="HTH_3"/>
    <property type="match status" value="1"/>
</dbReference>
<proteinExistence type="predicted"/>
<protein>
    <submittedName>
        <fullName evidence="3">Putative DNA-binding mobile mystery protein A</fullName>
    </submittedName>
</protein>
<dbReference type="GO" id="GO:0003677">
    <property type="term" value="F:DNA binding"/>
    <property type="evidence" value="ECO:0007669"/>
    <property type="project" value="UniProtKB-KW"/>
</dbReference>
<keyword evidence="3" id="KW-0238">DNA-binding</keyword>
<feature type="domain" description="HTH cro/C1-type" evidence="2">
    <location>
        <begin position="34"/>
        <end position="90"/>
    </location>
</feature>
<accession>A0A4R1HD00</accession>
<name>A0A4R1HD00_9GAMM</name>
<evidence type="ECO:0000313" key="3">
    <source>
        <dbReference type="EMBL" id="TCK19348.1"/>
    </source>
</evidence>
<evidence type="ECO:0000259" key="2">
    <source>
        <dbReference type="PROSITE" id="PS50943"/>
    </source>
</evidence>
<dbReference type="RefSeq" id="WP_132973939.1">
    <property type="nucleotide sequence ID" value="NZ_SMFX01000001.1"/>
</dbReference>
<reference evidence="3 4" key="1">
    <citation type="submission" date="2019-03" db="EMBL/GenBank/DDBJ databases">
        <title>Genomic Encyclopedia of Type Strains, Phase IV (KMG-IV): sequencing the most valuable type-strain genomes for metagenomic binning, comparative biology and taxonomic classification.</title>
        <authorList>
            <person name="Goeker M."/>
        </authorList>
    </citation>
    <scope>NUCLEOTIDE SEQUENCE [LARGE SCALE GENOMIC DNA]</scope>
    <source>
        <strain evidence="3 4">DSM 19610</strain>
    </source>
</reference>
<dbReference type="Proteomes" id="UP000295707">
    <property type="component" value="Unassembled WGS sequence"/>
</dbReference>
<evidence type="ECO:0000256" key="1">
    <source>
        <dbReference type="SAM" id="MobiDB-lite"/>
    </source>
</evidence>
<dbReference type="PROSITE" id="PS50943">
    <property type="entry name" value="HTH_CROC1"/>
    <property type="match status" value="1"/>
</dbReference>
<gene>
    <name evidence="3" type="ORF">DFR30_2658</name>
</gene>
<dbReference type="InterPro" id="IPR013435">
    <property type="entry name" value="Mobile_mystery_prot_A"/>
</dbReference>
<organism evidence="3 4">
    <name type="scientific">Thiogranum longum</name>
    <dbReference type="NCBI Taxonomy" id="1537524"/>
    <lineage>
        <taxon>Bacteria</taxon>
        <taxon>Pseudomonadati</taxon>
        <taxon>Pseudomonadota</taxon>
        <taxon>Gammaproteobacteria</taxon>
        <taxon>Chromatiales</taxon>
        <taxon>Ectothiorhodospiraceae</taxon>
        <taxon>Thiogranum</taxon>
    </lineage>
</organism>
<dbReference type="InterPro" id="IPR010982">
    <property type="entry name" value="Lambda_DNA-bd_dom_sf"/>
</dbReference>
<dbReference type="SUPFAM" id="SSF47413">
    <property type="entry name" value="lambda repressor-like DNA-binding domains"/>
    <property type="match status" value="1"/>
</dbReference>
<dbReference type="SMART" id="SM00530">
    <property type="entry name" value="HTH_XRE"/>
    <property type="match status" value="1"/>
</dbReference>
<dbReference type="AlphaFoldDB" id="A0A4R1HD00"/>
<dbReference type="InterPro" id="IPR001387">
    <property type="entry name" value="Cro/C1-type_HTH"/>
</dbReference>
<dbReference type="Gene3D" id="1.10.260.40">
    <property type="entry name" value="lambda repressor-like DNA-binding domains"/>
    <property type="match status" value="1"/>
</dbReference>